<name>A0A068USR0_COFCA</name>
<accession>A0A068USR0</accession>
<evidence type="ECO:0000256" key="1">
    <source>
        <dbReference type="SAM" id="MobiDB-lite"/>
    </source>
</evidence>
<dbReference type="InParanoid" id="A0A068USR0"/>
<gene>
    <name evidence="3" type="ORF">GSCOC_T00033741001</name>
</gene>
<dbReference type="PANTHER" id="PTHR33779:SF1">
    <property type="entry name" value="EXPRESSED PROTEIN"/>
    <property type="match status" value="1"/>
</dbReference>
<dbReference type="PhylomeDB" id="A0A068USR0"/>
<dbReference type="InterPro" id="IPR056874">
    <property type="entry name" value="PHD_dom_pln"/>
</dbReference>
<sequence>MMTTSKGGTTAPPATSQPSQDEQQRQRECCMCGDFGLSSELFRCKICQFRSQHRYCSNTYPRAESYRACNWCLNEKENSFNSSSSNKNATSTEDDVMKVAKKKSVHGGNGGGNGNLQRSNSSIKSEKGSPKLSVIIKNNRSIKKQKSPERSSPLLAARKRITTGSAVQESLRRTKSDISNSGMKKHVFKNRVRRYKLLDEVSS</sequence>
<reference evidence="4" key="1">
    <citation type="journal article" date="2014" name="Science">
        <title>The coffee genome provides insight into the convergent evolution of caffeine biosynthesis.</title>
        <authorList>
            <person name="Denoeud F."/>
            <person name="Carretero-Paulet L."/>
            <person name="Dereeper A."/>
            <person name="Droc G."/>
            <person name="Guyot R."/>
            <person name="Pietrella M."/>
            <person name="Zheng C."/>
            <person name="Alberti A."/>
            <person name="Anthony F."/>
            <person name="Aprea G."/>
            <person name="Aury J.M."/>
            <person name="Bento P."/>
            <person name="Bernard M."/>
            <person name="Bocs S."/>
            <person name="Campa C."/>
            <person name="Cenci A."/>
            <person name="Combes M.C."/>
            <person name="Crouzillat D."/>
            <person name="Da Silva C."/>
            <person name="Daddiego L."/>
            <person name="De Bellis F."/>
            <person name="Dussert S."/>
            <person name="Garsmeur O."/>
            <person name="Gayraud T."/>
            <person name="Guignon V."/>
            <person name="Jahn K."/>
            <person name="Jamilloux V."/>
            <person name="Joet T."/>
            <person name="Labadie K."/>
            <person name="Lan T."/>
            <person name="Leclercq J."/>
            <person name="Lepelley M."/>
            <person name="Leroy T."/>
            <person name="Li L.T."/>
            <person name="Librado P."/>
            <person name="Lopez L."/>
            <person name="Munoz A."/>
            <person name="Noel B."/>
            <person name="Pallavicini A."/>
            <person name="Perrotta G."/>
            <person name="Poncet V."/>
            <person name="Pot D."/>
            <person name="Priyono X."/>
            <person name="Rigoreau M."/>
            <person name="Rouard M."/>
            <person name="Rozas J."/>
            <person name="Tranchant-Dubreuil C."/>
            <person name="VanBuren R."/>
            <person name="Zhang Q."/>
            <person name="Andrade A.C."/>
            <person name="Argout X."/>
            <person name="Bertrand B."/>
            <person name="de Kochko A."/>
            <person name="Graziosi G."/>
            <person name="Henry R.J."/>
            <person name="Jayarama X."/>
            <person name="Ming R."/>
            <person name="Nagai C."/>
            <person name="Rounsley S."/>
            <person name="Sankoff D."/>
            <person name="Giuliano G."/>
            <person name="Albert V.A."/>
            <person name="Wincker P."/>
            <person name="Lashermes P."/>
        </authorList>
    </citation>
    <scope>NUCLEOTIDE SEQUENCE [LARGE SCALE GENOMIC DNA]</scope>
    <source>
        <strain evidence="4">cv. DH200-94</strain>
    </source>
</reference>
<dbReference type="Pfam" id="PF25054">
    <property type="entry name" value="PHD_pln"/>
    <property type="match status" value="1"/>
</dbReference>
<dbReference type="OMA" id="SYELFQC"/>
<dbReference type="Gramene" id="CDP11471">
    <property type="protein sequence ID" value="CDP11471"/>
    <property type="gene ID" value="GSCOC_T00033741001"/>
</dbReference>
<evidence type="ECO:0000259" key="2">
    <source>
        <dbReference type="Pfam" id="PF25054"/>
    </source>
</evidence>
<evidence type="ECO:0000313" key="4">
    <source>
        <dbReference type="Proteomes" id="UP000295252"/>
    </source>
</evidence>
<dbReference type="PANTHER" id="PTHR33779">
    <property type="entry name" value="EXPRESSED PROTEIN"/>
    <property type="match status" value="1"/>
</dbReference>
<dbReference type="STRING" id="49390.A0A068USR0"/>
<organism evidence="3 4">
    <name type="scientific">Coffea canephora</name>
    <name type="common">Robusta coffee</name>
    <dbReference type="NCBI Taxonomy" id="49390"/>
    <lineage>
        <taxon>Eukaryota</taxon>
        <taxon>Viridiplantae</taxon>
        <taxon>Streptophyta</taxon>
        <taxon>Embryophyta</taxon>
        <taxon>Tracheophyta</taxon>
        <taxon>Spermatophyta</taxon>
        <taxon>Magnoliopsida</taxon>
        <taxon>eudicotyledons</taxon>
        <taxon>Gunneridae</taxon>
        <taxon>Pentapetalae</taxon>
        <taxon>asterids</taxon>
        <taxon>lamiids</taxon>
        <taxon>Gentianales</taxon>
        <taxon>Rubiaceae</taxon>
        <taxon>Ixoroideae</taxon>
        <taxon>Gardenieae complex</taxon>
        <taxon>Bertiereae - Coffeeae clade</taxon>
        <taxon>Coffeeae</taxon>
        <taxon>Coffea</taxon>
    </lineage>
</organism>
<dbReference type="OrthoDB" id="1935489at2759"/>
<keyword evidence="4" id="KW-1185">Reference proteome</keyword>
<dbReference type="Proteomes" id="UP000295252">
    <property type="component" value="Chromosome II"/>
</dbReference>
<protein>
    <recommendedName>
        <fullName evidence="2">PHD-type zinc finger plants domain-containing protein</fullName>
    </recommendedName>
</protein>
<feature type="region of interest" description="Disordered" evidence="1">
    <location>
        <begin position="103"/>
        <end position="130"/>
    </location>
</feature>
<proteinExistence type="predicted"/>
<feature type="domain" description="PHD-type zinc finger plants" evidence="2">
    <location>
        <begin position="30"/>
        <end position="72"/>
    </location>
</feature>
<feature type="region of interest" description="Disordered" evidence="1">
    <location>
        <begin position="1"/>
        <end position="22"/>
    </location>
</feature>
<evidence type="ECO:0000313" key="3">
    <source>
        <dbReference type="EMBL" id="CDP11471.1"/>
    </source>
</evidence>
<dbReference type="EMBL" id="HG739139">
    <property type="protein sequence ID" value="CDP11471.1"/>
    <property type="molecule type" value="Genomic_DNA"/>
</dbReference>
<feature type="compositionally biased region" description="Polar residues" evidence="1">
    <location>
        <begin position="1"/>
        <end position="21"/>
    </location>
</feature>
<dbReference type="AlphaFoldDB" id="A0A068USR0"/>